<organism evidence="2 3">
    <name type="scientific">Citricoccus parietis</name>
    <dbReference type="NCBI Taxonomy" id="592307"/>
    <lineage>
        <taxon>Bacteria</taxon>
        <taxon>Bacillati</taxon>
        <taxon>Actinomycetota</taxon>
        <taxon>Actinomycetes</taxon>
        <taxon>Micrococcales</taxon>
        <taxon>Micrococcaceae</taxon>
        <taxon>Citricoccus</taxon>
    </lineage>
</organism>
<reference evidence="2 3" key="1">
    <citation type="submission" date="2024-09" db="EMBL/GenBank/DDBJ databases">
        <authorList>
            <person name="Sun Q."/>
            <person name="Mori K."/>
        </authorList>
    </citation>
    <scope>NUCLEOTIDE SEQUENCE [LARGE SCALE GENOMIC DNA]</scope>
    <source>
        <strain evidence="2 3">CCM 7609</strain>
    </source>
</reference>
<proteinExistence type="predicted"/>
<evidence type="ECO:0000256" key="1">
    <source>
        <dbReference type="SAM" id="MobiDB-lite"/>
    </source>
</evidence>
<dbReference type="EMBL" id="JBHMFI010000001">
    <property type="protein sequence ID" value="MFB9070571.1"/>
    <property type="molecule type" value="Genomic_DNA"/>
</dbReference>
<sequence length="82" mass="8209">MRGSPSSASVWVSTSWSAGSSSTRRAITPTDPIGSAGAAVATAEAGRPVVGLPASAVSPFPDVREDKNGSGWGCPYGFRQAA</sequence>
<evidence type="ECO:0000313" key="2">
    <source>
        <dbReference type="EMBL" id="MFB9070571.1"/>
    </source>
</evidence>
<feature type="region of interest" description="Disordered" evidence="1">
    <location>
        <begin position="1"/>
        <end position="30"/>
    </location>
</feature>
<accession>A0ABV5FV70</accession>
<keyword evidence="3" id="KW-1185">Reference proteome</keyword>
<evidence type="ECO:0000313" key="3">
    <source>
        <dbReference type="Proteomes" id="UP001589575"/>
    </source>
</evidence>
<protein>
    <submittedName>
        <fullName evidence="2">Uncharacterized protein</fullName>
    </submittedName>
</protein>
<feature type="compositionally biased region" description="Low complexity" evidence="1">
    <location>
        <begin position="1"/>
        <end position="23"/>
    </location>
</feature>
<gene>
    <name evidence="2" type="ORF">ACFFX0_04955</name>
</gene>
<dbReference type="Proteomes" id="UP001589575">
    <property type="component" value="Unassembled WGS sequence"/>
</dbReference>
<name>A0ABV5FV70_9MICC</name>
<comment type="caution">
    <text evidence="2">The sequence shown here is derived from an EMBL/GenBank/DDBJ whole genome shotgun (WGS) entry which is preliminary data.</text>
</comment>